<dbReference type="InterPro" id="IPR011447">
    <property type="entry name" value="DUF1552"/>
</dbReference>
<sequence>CAPHPGGGGFRNSISLDQFIAGKIGHLTRFPSLTLGVNANVGRRSLSWTDAGVLIPCENSASSVYRKLFLQGSKDEVERQIQKLQLGESIMDTLAQESKTLARRLSAADRDRLEQYTTAVRDAEQRLVMARAWERKPKPPAPVGMPSDPSNRNAFMQMTRLMYQMVKLAFQTDSTRSITLLLDGNNSPAIKVSGTSITDGYHNLSHHGMNPEKIEQLDAIDRSHMRLFGELLGGLDGVEEVEGNLLKNSIVMYGSNFGDANKHTTTNMP</sequence>
<feature type="non-terminal residue" evidence="1">
    <location>
        <position position="269"/>
    </location>
</feature>
<evidence type="ECO:0008006" key="2">
    <source>
        <dbReference type="Google" id="ProtNLM"/>
    </source>
</evidence>
<accession>A0A382XKH2</accession>
<reference evidence="1" key="1">
    <citation type="submission" date="2018-05" db="EMBL/GenBank/DDBJ databases">
        <authorList>
            <person name="Lanie J.A."/>
            <person name="Ng W.-L."/>
            <person name="Kazmierczak K.M."/>
            <person name="Andrzejewski T.M."/>
            <person name="Davidsen T.M."/>
            <person name="Wayne K.J."/>
            <person name="Tettelin H."/>
            <person name="Glass J.I."/>
            <person name="Rusch D."/>
            <person name="Podicherti R."/>
            <person name="Tsui H.-C.T."/>
            <person name="Winkler M.E."/>
        </authorList>
    </citation>
    <scope>NUCLEOTIDE SEQUENCE</scope>
</reference>
<evidence type="ECO:0000313" key="1">
    <source>
        <dbReference type="EMBL" id="SVD71319.1"/>
    </source>
</evidence>
<dbReference type="AlphaFoldDB" id="A0A382XKH2"/>
<name>A0A382XKH2_9ZZZZ</name>
<organism evidence="1">
    <name type="scientific">marine metagenome</name>
    <dbReference type="NCBI Taxonomy" id="408172"/>
    <lineage>
        <taxon>unclassified sequences</taxon>
        <taxon>metagenomes</taxon>
        <taxon>ecological metagenomes</taxon>
    </lineage>
</organism>
<feature type="non-terminal residue" evidence="1">
    <location>
        <position position="1"/>
    </location>
</feature>
<gene>
    <name evidence="1" type="ORF">METZ01_LOCUS424173</name>
</gene>
<dbReference type="EMBL" id="UINC01168337">
    <property type="protein sequence ID" value="SVD71319.1"/>
    <property type="molecule type" value="Genomic_DNA"/>
</dbReference>
<protein>
    <recommendedName>
        <fullName evidence="2">DUF1552 domain-containing protein</fullName>
    </recommendedName>
</protein>
<dbReference type="Pfam" id="PF07586">
    <property type="entry name" value="HXXSHH"/>
    <property type="match status" value="1"/>
</dbReference>
<proteinExistence type="predicted"/>